<dbReference type="RefSeq" id="WP_171226008.1">
    <property type="nucleotide sequence ID" value="NZ_CP053085.1"/>
</dbReference>
<dbReference type="PANTHER" id="PTHR33361">
    <property type="entry name" value="GLR0591 PROTEIN"/>
    <property type="match status" value="1"/>
</dbReference>
<name>A0A6M4ISX9_9BACT</name>
<evidence type="ECO:0000313" key="2">
    <source>
        <dbReference type="Proteomes" id="UP000500938"/>
    </source>
</evidence>
<keyword evidence="2" id="KW-1185">Reference proteome</keyword>
<dbReference type="Pfam" id="PF05960">
    <property type="entry name" value="DUF885"/>
    <property type="match status" value="1"/>
</dbReference>
<dbReference type="InterPro" id="IPR010281">
    <property type="entry name" value="DUF885"/>
</dbReference>
<dbReference type="EMBL" id="CP053085">
    <property type="protein sequence ID" value="QJR36576.1"/>
    <property type="molecule type" value="Genomic_DNA"/>
</dbReference>
<proteinExistence type="predicted"/>
<dbReference type="PANTHER" id="PTHR33361:SF2">
    <property type="entry name" value="DUF885 DOMAIN-CONTAINING PROTEIN"/>
    <property type="match status" value="1"/>
</dbReference>
<dbReference type="KEGG" id="ggr:HKW67_14195"/>
<protein>
    <submittedName>
        <fullName evidence="1">DUF885 family protein</fullName>
    </submittedName>
</protein>
<evidence type="ECO:0000313" key="1">
    <source>
        <dbReference type="EMBL" id="QJR36576.1"/>
    </source>
</evidence>
<dbReference type="AlphaFoldDB" id="A0A6M4ISX9"/>
<organism evidence="1 2">
    <name type="scientific">Gemmatimonas groenlandica</name>
    <dbReference type="NCBI Taxonomy" id="2732249"/>
    <lineage>
        <taxon>Bacteria</taxon>
        <taxon>Pseudomonadati</taxon>
        <taxon>Gemmatimonadota</taxon>
        <taxon>Gemmatimonadia</taxon>
        <taxon>Gemmatimonadales</taxon>
        <taxon>Gemmatimonadaceae</taxon>
        <taxon>Gemmatimonas</taxon>
    </lineage>
</organism>
<sequence length="539" mass="59745">MNATFTGLHTHDHRLPDWSRDARDTEVAELAELHDALFSTSPRRGDNALATDIDAVDAELARANIDVRILETQSRFFHDRNPVLWTGEAIFSVVSLLLRPTHPISSCTTAITARLRAIPAFLGAMQTALTEPVPAIWIDRATREARVFAGFLRGQLRLWCDEHQIDSVERQSIAAAAADAAQAFDGAAHWLFLLPHDVHSGYAIGVEAYDILLRRGHFCAQSSAELLQRVMGEMPAAQTRFHALATEVAGSPEALGAKLADDRPAEADYLATFTSQFEACRELALKHDQVSWPDWPLRYVPIPVWARDIAPQLYFLFYRSPAPYEPRPEHLYLVTPVDDTIAPDERERRLKAWNHSTITLNHVVHHGALGHHVQNGHATHRSHSRIGKIAAVDCASRIGMFLGGSMAEGWACYATELADELGFLTPLERAAEQQSRVRMLARAIVDIRLHTGGFTFAEAVAYYVQEVGMPEAAAVGEATKNSMFPCTAVMYWLGTQGILDLRDTLRERADYSPRHFHDALLSRGAIPVALAARLLTATP</sequence>
<reference evidence="1 2" key="1">
    <citation type="submission" date="2020-05" db="EMBL/GenBank/DDBJ databases">
        <title>Complete genome sequence of Gemmatimonas greenlandica TET16.</title>
        <authorList>
            <person name="Zeng Y."/>
        </authorList>
    </citation>
    <scope>NUCLEOTIDE SEQUENCE [LARGE SCALE GENOMIC DNA]</scope>
    <source>
        <strain evidence="1 2">TET16</strain>
    </source>
</reference>
<dbReference type="Proteomes" id="UP000500938">
    <property type="component" value="Chromosome"/>
</dbReference>
<accession>A0A6M4ISX9</accession>
<gene>
    <name evidence="1" type="ORF">HKW67_14195</name>
</gene>